<dbReference type="GO" id="GO:0005524">
    <property type="term" value="F:ATP binding"/>
    <property type="evidence" value="ECO:0007669"/>
    <property type="project" value="InterPro"/>
</dbReference>
<dbReference type="GO" id="GO:0005737">
    <property type="term" value="C:cytoplasm"/>
    <property type="evidence" value="ECO:0007669"/>
    <property type="project" value="TreeGrafter"/>
</dbReference>
<accession>A0AAE0L4E6</accession>
<dbReference type="Proteomes" id="UP001190700">
    <property type="component" value="Unassembled WGS sequence"/>
</dbReference>
<dbReference type="InterPro" id="IPR002423">
    <property type="entry name" value="Cpn60/GroEL/TCP-1"/>
</dbReference>
<sequence>MSEGSEETLERTRLTAQVIGNIATAAYGPNACHKIIQANESSGPTTITSISGRLFEAIRIDHPVAKLLVDGTALSQHRNQGDCGLLSVILACRLLAGALEENPTPLQRSVVSFAYSKALDWCLELLSPGEQLSVGIHIPQASCGCPVCPHAISVK</sequence>
<dbReference type="InterPro" id="IPR028790">
    <property type="entry name" value="MKKS"/>
</dbReference>
<comment type="caution">
    <text evidence="1">The sequence shown here is derived from an EMBL/GenBank/DDBJ whole genome shotgun (WGS) entry which is preliminary data.</text>
</comment>
<dbReference type="Pfam" id="PF00118">
    <property type="entry name" value="Cpn60_TCP1"/>
    <property type="match status" value="1"/>
</dbReference>
<dbReference type="GO" id="GO:0051131">
    <property type="term" value="P:chaperone-mediated protein complex assembly"/>
    <property type="evidence" value="ECO:0007669"/>
    <property type="project" value="TreeGrafter"/>
</dbReference>
<organism evidence="1 2">
    <name type="scientific">Cymbomonas tetramitiformis</name>
    <dbReference type="NCBI Taxonomy" id="36881"/>
    <lineage>
        <taxon>Eukaryota</taxon>
        <taxon>Viridiplantae</taxon>
        <taxon>Chlorophyta</taxon>
        <taxon>Pyramimonadophyceae</taxon>
        <taxon>Pyramimonadales</taxon>
        <taxon>Pyramimonadaceae</taxon>
        <taxon>Cymbomonas</taxon>
    </lineage>
</organism>
<dbReference type="InterPro" id="IPR027413">
    <property type="entry name" value="GROEL-like_equatorial_sf"/>
</dbReference>
<gene>
    <name evidence="1" type="ORF">CYMTET_19911</name>
</gene>
<feature type="non-terminal residue" evidence="1">
    <location>
        <position position="155"/>
    </location>
</feature>
<protein>
    <submittedName>
        <fullName evidence="1">Uncharacterized protein</fullName>
    </submittedName>
</protein>
<dbReference type="AlphaFoldDB" id="A0AAE0L4E6"/>
<evidence type="ECO:0000313" key="2">
    <source>
        <dbReference type="Proteomes" id="UP001190700"/>
    </source>
</evidence>
<evidence type="ECO:0000313" key="1">
    <source>
        <dbReference type="EMBL" id="KAK3271756.1"/>
    </source>
</evidence>
<dbReference type="EMBL" id="LGRX02009388">
    <property type="protein sequence ID" value="KAK3271756.1"/>
    <property type="molecule type" value="Genomic_DNA"/>
</dbReference>
<dbReference type="GO" id="GO:0032502">
    <property type="term" value="P:developmental process"/>
    <property type="evidence" value="ECO:0007669"/>
    <property type="project" value="TreeGrafter"/>
</dbReference>
<dbReference type="GO" id="GO:0051082">
    <property type="term" value="F:unfolded protein binding"/>
    <property type="evidence" value="ECO:0007669"/>
    <property type="project" value="InterPro"/>
</dbReference>
<dbReference type="SUPFAM" id="SSF48592">
    <property type="entry name" value="GroEL equatorial domain-like"/>
    <property type="match status" value="1"/>
</dbReference>
<reference evidence="1 2" key="1">
    <citation type="journal article" date="2015" name="Genome Biol. Evol.">
        <title>Comparative Genomics of a Bacterivorous Green Alga Reveals Evolutionary Causalities and Consequences of Phago-Mixotrophic Mode of Nutrition.</title>
        <authorList>
            <person name="Burns J.A."/>
            <person name="Paasch A."/>
            <person name="Narechania A."/>
            <person name="Kim E."/>
        </authorList>
    </citation>
    <scope>NUCLEOTIDE SEQUENCE [LARGE SCALE GENOMIC DNA]</scope>
    <source>
        <strain evidence="1 2">PLY_AMNH</strain>
    </source>
</reference>
<dbReference type="PANTHER" id="PTHR46787">
    <property type="entry name" value="SYNDROMES PUTATIVE CHAPERONIN-RELATED"/>
    <property type="match status" value="1"/>
</dbReference>
<dbReference type="GO" id="GO:0060271">
    <property type="term" value="P:cilium assembly"/>
    <property type="evidence" value="ECO:0007669"/>
    <property type="project" value="InterPro"/>
</dbReference>
<dbReference type="GO" id="GO:0005634">
    <property type="term" value="C:nucleus"/>
    <property type="evidence" value="ECO:0007669"/>
    <property type="project" value="TreeGrafter"/>
</dbReference>
<dbReference type="GO" id="GO:0006457">
    <property type="term" value="P:protein folding"/>
    <property type="evidence" value="ECO:0007669"/>
    <property type="project" value="InterPro"/>
</dbReference>
<keyword evidence="2" id="KW-1185">Reference proteome</keyword>
<proteinExistence type="predicted"/>
<dbReference type="PANTHER" id="PTHR46787:SF1">
    <property type="entry name" value="MOLECULAR CHAPERONE MKKS"/>
    <property type="match status" value="1"/>
</dbReference>
<name>A0AAE0L4E6_9CHLO</name>
<dbReference type="Gene3D" id="1.10.560.10">
    <property type="entry name" value="GroEL-like equatorial domain"/>
    <property type="match status" value="1"/>
</dbReference>